<dbReference type="InterPro" id="IPR047104">
    <property type="entry name" value="BLTP1_N"/>
</dbReference>
<dbReference type="PANTHER" id="PTHR31640:SF1">
    <property type="entry name" value="BRIDGE-LIKE LIPID TRANSFER PROTEIN FAMILY MEMBER 1"/>
    <property type="match status" value="1"/>
</dbReference>
<gene>
    <name evidence="2" type="ORF">GSTENG00010281001</name>
</gene>
<feature type="domain" description="Bridge-like lipid transfer protein family member 1 N-terminal" evidence="1">
    <location>
        <begin position="107"/>
        <end position="341"/>
    </location>
</feature>
<organism evidence="2">
    <name type="scientific">Tetraodon nigroviridis</name>
    <name type="common">Spotted green pufferfish</name>
    <name type="synonym">Chelonodon nigroviridis</name>
    <dbReference type="NCBI Taxonomy" id="99883"/>
    <lineage>
        <taxon>Eukaryota</taxon>
        <taxon>Metazoa</taxon>
        <taxon>Chordata</taxon>
        <taxon>Craniata</taxon>
        <taxon>Vertebrata</taxon>
        <taxon>Euteleostomi</taxon>
        <taxon>Actinopterygii</taxon>
        <taxon>Neopterygii</taxon>
        <taxon>Teleostei</taxon>
        <taxon>Neoteleostei</taxon>
        <taxon>Acanthomorphata</taxon>
        <taxon>Eupercaria</taxon>
        <taxon>Tetraodontiformes</taxon>
        <taxon>Tetradontoidea</taxon>
        <taxon>Tetraodontidae</taxon>
        <taxon>Tetraodon</taxon>
    </lineage>
</organism>
<name>Q4SYK7_TETNG</name>
<dbReference type="OrthoDB" id="8618361at2759"/>
<dbReference type="EMBL" id="CAAE01012030">
    <property type="protein sequence ID" value="CAF94275.1"/>
    <property type="molecule type" value="Genomic_DNA"/>
</dbReference>
<dbReference type="Pfam" id="PF20413">
    <property type="entry name" value="BLTP1_N"/>
    <property type="match status" value="1"/>
</dbReference>
<evidence type="ECO:0000313" key="2">
    <source>
        <dbReference type="EMBL" id="CAF94275.1"/>
    </source>
</evidence>
<dbReference type="InterPro" id="IPR033616">
    <property type="entry name" value="BLTP1"/>
</dbReference>
<reference evidence="2" key="2">
    <citation type="submission" date="2004-02" db="EMBL/GenBank/DDBJ databases">
        <authorList>
            <consortium name="Genoscope"/>
            <consortium name="Whitehead Institute Centre for Genome Research"/>
        </authorList>
    </citation>
    <scope>NUCLEOTIDE SEQUENCE</scope>
</reference>
<dbReference type="PANTHER" id="PTHR31640">
    <property type="entry name" value="TRANSMEMBRANE PROTEIN KIAA1109"/>
    <property type="match status" value="1"/>
</dbReference>
<evidence type="ECO:0000259" key="1">
    <source>
        <dbReference type="Pfam" id="PF20413"/>
    </source>
</evidence>
<comment type="caution">
    <text evidence="2">The sequence shown here is derived from an EMBL/GenBank/DDBJ whole genome shotgun (WGS) entry which is preliminary data.</text>
</comment>
<dbReference type="GO" id="GO:0048488">
    <property type="term" value="P:synaptic vesicle endocytosis"/>
    <property type="evidence" value="ECO:0007669"/>
    <property type="project" value="TreeGrafter"/>
</dbReference>
<protein>
    <submittedName>
        <fullName evidence="2">(spotted green pufferfish) hypothetical protein</fullName>
    </submittedName>
</protein>
<accession>Q4SYK7</accession>
<sequence length="354" mass="40666">MEGHVAKNNESTFPSVGDLDDFLHKHDSNFIWLLIGSGNHSEGRLAFGNHHLPQTLCMNFEDAFLTYATKPPSSHLDQYMHIVKGSLENVRVMLVPSPRYLGLQNDEDCLWKFFLPADFQPMKVTEDAEPGKPRQIQAFELRMNIIADATIDLLFTKNRETNAIHVNVGAGSYLEVNIPMTVGENGYSPTIKGQLLHVDTTSSMQYRTLLEAEMLAFHVIASYPRVWNMPQSWQCEIEVYKATYHFIYAQKNFFTDLIKDWASDSAPDIYSFVPYSWKFKILFHQFEMIWAANQHNWVECSTKQQENVYLAACGETLNIDFTLPFNEFVPATCHTRFSLKVSPGVVHPLYLFFN</sequence>
<dbReference type="KEGG" id="tng:GSTEN00010281G001"/>
<proteinExistence type="predicted"/>
<reference evidence="2" key="1">
    <citation type="journal article" date="2004" name="Nature">
        <title>Genome duplication in the teleost fish Tetraodon nigroviridis reveals the early vertebrate proto-karyotype.</title>
        <authorList>
            <person name="Jaillon O."/>
            <person name="Aury J.-M."/>
            <person name="Brunet F."/>
            <person name="Petit J.-L."/>
            <person name="Stange-Thomann N."/>
            <person name="Mauceli E."/>
            <person name="Bouneau L."/>
            <person name="Fischer C."/>
            <person name="Ozouf-Costaz C."/>
            <person name="Bernot A."/>
            <person name="Nicaud S."/>
            <person name="Jaffe D."/>
            <person name="Fisher S."/>
            <person name="Lutfalla G."/>
            <person name="Dossat C."/>
            <person name="Segurens B."/>
            <person name="Dasilva C."/>
            <person name="Salanoubat M."/>
            <person name="Levy M."/>
            <person name="Boudet N."/>
            <person name="Castellano S."/>
            <person name="Anthouard V."/>
            <person name="Jubin C."/>
            <person name="Castelli V."/>
            <person name="Katinka M."/>
            <person name="Vacherie B."/>
            <person name="Biemont C."/>
            <person name="Skalli Z."/>
            <person name="Cattolico L."/>
            <person name="Poulain J."/>
            <person name="De Berardinis V."/>
            <person name="Cruaud C."/>
            <person name="Duprat S."/>
            <person name="Brottier P."/>
            <person name="Coutanceau J.-P."/>
            <person name="Gouzy J."/>
            <person name="Parra G."/>
            <person name="Lardier G."/>
            <person name="Chapple C."/>
            <person name="McKernan K.J."/>
            <person name="McEwan P."/>
            <person name="Bosak S."/>
            <person name="Kellis M."/>
            <person name="Volff J.-N."/>
            <person name="Guigo R."/>
            <person name="Zody M.C."/>
            <person name="Mesirov J."/>
            <person name="Lindblad-Toh K."/>
            <person name="Birren B."/>
            <person name="Nusbaum C."/>
            <person name="Kahn D."/>
            <person name="Robinson-Rechavi M."/>
            <person name="Laudet V."/>
            <person name="Schachter V."/>
            <person name="Quetier F."/>
            <person name="Saurin W."/>
            <person name="Scarpelli C."/>
            <person name="Wincker P."/>
            <person name="Lander E.S."/>
            <person name="Weissenbach J."/>
            <person name="Roest Crollius H."/>
        </authorList>
    </citation>
    <scope>NUCLEOTIDE SEQUENCE [LARGE SCALE GENOMIC DNA]</scope>
</reference>
<dbReference type="AlphaFoldDB" id="Q4SYK7"/>
<dbReference type="GO" id="GO:0098793">
    <property type="term" value="C:presynapse"/>
    <property type="evidence" value="ECO:0007669"/>
    <property type="project" value="GOC"/>
</dbReference>